<dbReference type="AlphaFoldDB" id="A0AAV1ET32"/>
<organism evidence="2 3">
    <name type="scientific">Xyrichtys novacula</name>
    <name type="common">Pearly razorfish</name>
    <name type="synonym">Hemipteronotus novacula</name>
    <dbReference type="NCBI Taxonomy" id="13765"/>
    <lineage>
        <taxon>Eukaryota</taxon>
        <taxon>Metazoa</taxon>
        <taxon>Chordata</taxon>
        <taxon>Craniata</taxon>
        <taxon>Vertebrata</taxon>
        <taxon>Euteleostomi</taxon>
        <taxon>Actinopterygii</taxon>
        <taxon>Neopterygii</taxon>
        <taxon>Teleostei</taxon>
        <taxon>Neoteleostei</taxon>
        <taxon>Acanthomorphata</taxon>
        <taxon>Eupercaria</taxon>
        <taxon>Labriformes</taxon>
        <taxon>Labridae</taxon>
        <taxon>Xyrichtys</taxon>
    </lineage>
</organism>
<accession>A0AAV1ET32</accession>
<evidence type="ECO:0000256" key="1">
    <source>
        <dbReference type="SAM" id="MobiDB-lite"/>
    </source>
</evidence>
<feature type="region of interest" description="Disordered" evidence="1">
    <location>
        <begin position="1"/>
        <end position="21"/>
    </location>
</feature>
<dbReference type="Proteomes" id="UP001178508">
    <property type="component" value="Chromosome 2"/>
</dbReference>
<keyword evidence="3" id="KW-1185">Reference proteome</keyword>
<gene>
    <name evidence="2" type="ORF">XNOV1_A002368</name>
</gene>
<feature type="compositionally biased region" description="Basic and acidic residues" evidence="1">
    <location>
        <begin position="64"/>
        <end position="85"/>
    </location>
</feature>
<evidence type="ECO:0000313" key="3">
    <source>
        <dbReference type="Proteomes" id="UP001178508"/>
    </source>
</evidence>
<reference evidence="2" key="1">
    <citation type="submission" date="2023-08" db="EMBL/GenBank/DDBJ databases">
        <authorList>
            <person name="Alioto T."/>
            <person name="Alioto T."/>
            <person name="Gomez Garrido J."/>
        </authorList>
    </citation>
    <scope>NUCLEOTIDE SEQUENCE</scope>
</reference>
<proteinExistence type="predicted"/>
<feature type="region of interest" description="Disordered" evidence="1">
    <location>
        <begin position="60"/>
        <end position="85"/>
    </location>
</feature>
<feature type="compositionally biased region" description="Polar residues" evidence="1">
    <location>
        <begin position="12"/>
        <end position="21"/>
    </location>
</feature>
<evidence type="ECO:0000313" key="2">
    <source>
        <dbReference type="EMBL" id="CAJ1051883.1"/>
    </source>
</evidence>
<name>A0AAV1ET32_XYRNO</name>
<protein>
    <submittedName>
        <fullName evidence="2">Uncharacterized protein</fullName>
    </submittedName>
</protein>
<dbReference type="EMBL" id="OY660865">
    <property type="protein sequence ID" value="CAJ1051883.1"/>
    <property type="molecule type" value="Genomic_DNA"/>
</dbReference>
<sequence length="85" mass="9308">MGTHLEQLSDPKATSSSGSPPTNLAFPIKLHVFCFLHHRLKDRKHGACVPRQSEAEVCPTRAKTATESRDLCPEQGDDRVRAAAV</sequence>